<evidence type="ECO:0000256" key="1">
    <source>
        <dbReference type="SAM" id="Phobius"/>
    </source>
</evidence>
<feature type="domain" description="Helicase HerA central" evidence="2">
    <location>
        <begin position="395"/>
        <end position="650"/>
    </location>
</feature>
<dbReference type="PANTHER" id="PTHR42957:SF1">
    <property type="entry name" value="HELICASE MJ1565-RELATED"/>
    <property type="match status" value="1"/>
</dbReference>
<organism evidence="3 4">
    <name type="scientific">Bacillus thuringiensis subsp. higo</name>
    <dbReference type="NCBI Taxonomy" id="132266"/>
    <lineage>
        <taxon>Bacteria</taxon>
        <taxon>Bacillati</taxon>
        <taxon>Bacillota</taxon>
        <taxon>Bacilli</taxon>
        <taxon>Bacillales</taxon>
        <taxon>Bacillaceae</taxon>
        <taxon>Bacillus</taxon>
        <taxon>Bacillus cereus group</taxon>
    </lineage>
</organism>
<name>A0A9X6L8P9_BACUH</name>
<dbReference type="AlphaFoldDB" id="A0A9X6L8P9"/>
<reference evidence="3 4" key="1">
    <citation type="submission" date="2016-10" db="EMBL/GenBank/DDBJ databases">
        <title>Comparative genomics of Bacillus thuringiensis reveals a path to pathogens against multiple invertebrate hosts.</title>
        <authorList>
            <person name="Zheng J."/>
            <person name="Gao Q."/>
            <person name="Liu H."/>
            <person name="Peng D."/>
            <person name="Ruan L."/>
            <person name="Sun M."/>
        </authorList>
    </citation>
    <scope>NUCLEOTIDE SEQUENCE [LARGE SCALE GENOMIC DNA]</scope>
    <source>
        <strain evidence="3">BGSC 4AU1</strain>
    </source>
</reference>
<dbReference type="InterPro" id="IPR008571">
    <property type="entry name" value="HerA-like"/>
</dbReference>
<keyword evidence="1" id="KW-0812">Transmembrane</keyword>
<keyword evidence="1" id="KW-0472">Membrane</keyword>
<dbReference type="RefSeq" id="WP_088115655.1">
    <property type="nucleotide sequence ID" value="NZ_MOOK01000232.1"/>
</dbReference>
<proteinExistence type="predicted"/>
<dbReference type="Pfam" id="PF01935">
    <property type="entry name" value="DUF87"/>
    <property type="match status" value="1"/>
</dbReference>
<sequence>MARSQFDKEMDKLLEKYWYVLVLGIGVVALWYYQDFILQKMGETFQGMVPSVRYGIRMSFLGICVWFLLKGIRNMLLYWWERKHYQYVLIIPHESDEIDLEKLGQLIRQIHRSGRKPFERLIRGRDWYRFMMYRPKDKEGEKEKVRLYIGDPKSCVQRVEQAFRTHYKHAEIYGQQIDEIPFPSSKAVGGRLVMLRKRLEATLSLATYKKDILPTFMHSIEEQTWVDIAFSPDNGYKLIKGIRKAEKQIVKRKKEQDYGLDSFEKEELQALHKRFSHNEVAFRVSVSFASDKFEGVHTIRHLGHMVESFMADVNELRYKKWRRLAIPKVPRPLYGNMLWTGSELLNLLHLPRIHRDSTNIEKKSIVYIPSGQEMLSNQVLTSGLTIGYLKHPFYTNREVCVRPKQLSQHGNITGGTGAGKTTVVAQMLQSVIDQFLEGNPNATAFSLIDPKPEIGIILLNRLLKAEQEGKKVDWSKVHYIRFRKTEYPLALNLLHRFEGEDIQTIVDSVMSLIKHAIPGHAQQTERLLKAIIGTLLCDGKQKHTILSIGKFLSDELFRERVIANLKGSERKYYSNYWKNEVDSTLEDSKQAILNRLDIFRNTAYLKRMYGQVGYGLDIRRWLDEGHLVFYDVSGMSEDDINLTVNHISNQYYRIAKQREEGSRLHLLVIDEAHKVKVPILPTMVAETRSFGLALWIVTQTLTGQLGKELVNALKDIGGNFFICRQGTDNAAILEKVTQQHFSASYLQGLPERTAAIQTQDKMDGETKHVWCTITAPPMDTYVPSGEIATYGDKRKQKESDTWTYSKIKELESRGKHINEIDQEINAFLYDVSLPTVTKEGKQARVVIKDRL</sequence>
<accession>A0A9X6L8P9</accession>
<evidence type="ECO:0000259" key="2">
    <source>
        <dbReference type="Pfam" id="PF01935"/>
    </source>
</evidence>
<dbReference type="Proteomes" id="UP000194816">
    <property type="component" value="Unassembled WGS sequence"/>
</dbReference>
<evidence type="ECO:0000313" key="4">
    <source>
        <dbReference type="Proteomes" id="UP000194816"/>
    </source>
</evidence>
<dbReference type="Gene3D" id="3.40.50.300">
    <property type="entry name" value="P-loop containing nucleotide triphosphate hydrolases"/>
    <property type="match status" value="2"/>
</dbReference>
<dbReference type="InterPro" id="IPR027417">
    <property type="entry name" value="P-loop_NTPase"/>
</dbReference>
<dbReference type="InterPro" id="IPR002789">
    <property type="entry name" value="HerA_central"/>
</dbReference>
<protein>
    <recommendedName>
        <fullName evidence="2">Helicase HerA central domain-containing protein</fullName>
    </recommendedName>
</protein>
<feature type="transmembrane region" description="Helical" evidence="1">
    <location>
        <begin position="17"/>
        <end position="33"/>
    </location>
</feature>
<dbReference type="EMBL" id="MOOK01000232">
    <property type="protein sequence ID" value="OUB39973.1"/>
    <property type="molecule type" value="Genomic_DNA"/>
</dbReference>
<dbReference type="SUPFAM" id="SSF52540">
    <property type="entry name" value="P-loop containing nucleoside triphosphate hydrolases"/>
    <property type="match status" value="1"/>
</dbReference>
<gene>
    <name evidence="3" type="ORF">BK716_31350</name>
</gene>
<comment type="caution">
    <text evidence="3">The sequence shown here is derived from an EMBL/GenBank/DDBJ whole genome shotgun (WGS) entry which is preliminary data.</text>
</comment>
<evidence type="ECO:0000313" key="3">
    <source>
        <dbReference type="EMBL" id="OUB39973.1"/>
    </source>
</evidence>
<dbReference type="PANTHER" id="PTHR42957">
    <property type="entry name" value="HELICASE MJ1565-RELATED"/>
    <property type="match status" value="1"/>
</dbReference>
<keyword evidence="1" id="KW-1133">Transmembrane helix</keyword>